<dbReference type="InterPro" id="IPR003399">
    <property type="entry name" value="Mce/MlaD"/>
</dbReference>
<keyword evidence="1" id="KW-1133">Transmembrane helix</keyword>
<dbReference type="PANTHER" id="PTHR33371:SF4">
    <property type="entry name" value="INTERMEMBRANE PHOSPHOLIPID TRANSPORT SYSTEM BINDING PROTEIN MLAD"/>
    <property type="match status" value="1"/>
</dbReference>
<dbReference type="EMBL" id="CP014692">
    <property type="protein sequence ID" value="AQS84743.1"/>
    <property type="molecule type" value="Genomic_DNA"/>
</dbReference>
<evidence type="ECO:0000313" key="4">
    <source>
        <dbReference type="Proteomes" id="UP000188937"/>
    </source>
</evidence>
<dbReference type="STRING" id="435.A0U92_08080"/>
<dbReference type="AlphaFoldDB" id="A0A1U9KG10"/>
<dbReference type="RefSeq" id="WP_077812782.1">
    <property type="nucleotide sequence ID" value="NZ_CP014692.1"/>
</dbReference>
<dbReference type="PANTHER" id="PTHR33371">
    <property type="entry name" value="INTERMEMBRANE PHOSPHOLIPID TRANSPORT SYSTEM BINDING PROTEIN MLAD-RELATED"/>
    <property type="match status" value="1"/>
</dbReference>
<keyword evidence="1" id="KW-0472">Membrane</keyword>
<name>A0A1U9KG10_ACEAC</name>
<gene>
    <name evidence="3" type="ORF">A0U92_08080</name>
</gene>
<dbReference type="KEGG" id="aace:A0U92_08080"/>
<dbReference type="OrthoDB" id="9806984at2"/>
<keyword evidence="4" id="KW-1185">Reference proteome</keyword>
<evidence type="ECO:0000259" key="2">
    <source>
        <dbReference type="Pfam" id="PF02470"/>
    </source>
</evidence>
<reference evidence="3 4" key="1">
    <citation type="submission" date="2016-03" db="EMBL/GenBank/DDBJ databases">
        <title>Acetic acid bacteria sequencing.</title>
        <authorList>
            <person name="Brandt J."/>
            <person name="Jakob F."/>
            <person name="Vogel R.F."/>
        </authorList>
    </citation>
    <scope>NUCLEOTIDE SEQUENCE [LARGE SCALE GENOMIC DNA]</scope>
    <source>
        <strain evidence="3 4">TMW2.1153</strain>
    </source>
</reference>
<dbReference type="Pfam" id="PF02470">
    <property type="entry name" value="MlaD"/>
    <property type="match status" value="1"/>
</dbReference>
<evidence type="ECO:0000313" key="3">
    <source>
        <dbReference type="EMBL" id="AQS84743.1"/>
    </source>
</evidence>
<dbReference type="Proteomes" id="UP000188937">
    <property type="component" value="Chromosome"/>
</dbReference>
<dbReference type="InterPro" id="IPR052336">
    <property type="entry name" value="MlaD_Phospholipid_Transporter"/>
</dbReference>
<sequence>MANETGAARQTIVGLFVTGGIALSVLAFIFFGNTNFFSRNTQAVIVFQDSVAGLSVGAPVTFRGVRVGSVDKITLRYDQSTGTPYIPVEITLDPAQVHVIRDPKSSDHINLREVIDRGLRAEQNVQSFVTGTVSINLDFFPGSPAVLHPQVTSLREIPTHASAIQKMKETLSDLPLKELVSNVNDAVLSIREVAQKLNVQFPALVDSLQESSRDAQQTLKAATATVKDMQGKLNVTLLDIDRVMQTGNAQLQSRGADLHATLTSATKTADEARKTLENVESIISPRSANRDNLDSALRDIATAAAALRGFASDVERNPQLLLMGRRQ</sequence>
<proteinExistence type="predicted"/>
<evidence type="ECO:0000256" key="1">
    <source>
        <dbReference type="SAM" id="Phobius"/>
    </source>
</evidence>
<organism evidence="3 4">
    <name type="scientific">Acetobacter aceti</name>
    <dbReference type="NCBI Taxonomy" id="435"/>
    <lineage>
        <taxon>Bacteria</taxon>
        <taxon>Pseudomonadati</taxon>
        <taxon>Pseudomonadota</taxon>
        <taxon>Alphaproteobacteria</taxon>
        <taxon>Acetobacterales</taxon>
        <taxon>Acetobacteraceae</taxon>
        <taxon>Acetobacter</taxon>
        <taxon>Acetobacter subgen. Acetobacter</taxon>
    </lineage>
</organism>
<keyword evidence="1" id="KW-0812">Transmembrane</keyword>
<feature type="domain" description="Mce/MlaD" evidence="2">
    <location>
        <begin position="44"/>
        <end position="138"/>
    </location>
</feature>
<feature type="transmembrane region" description="Helical" evidence="1">
    <location>
        <begin position="12"/>
        <end position="32"/>
    </location>
</feature>
<protein>
    <submittedName>
        <fullName evidence="3">Paraquat-inducible protein B</fullName>
    </submittedName>
</protein>
<accession>A0A1U9KG10</accession>